<evidence type="ECO:0000256" key="4">
    <source>
        <dbReference type="ARBA" id="ARBA00022989"/>
    </source>
</evidence>
<feature type="transmembrane region" description="Helical" evidence="7">
    <location>
        <begin position="79"/>
        <end position="102"/>
    </location>
</feature>
<evidence type="ECO:0000256" key="3">
    <source>
        <dbReference type="ARBA" id="ARBA00022692"/>
    </source>
</evidence>
<comment type="similarity">
    <text evidence="2">Belongs to the MS4A family.</text>
</comment>
<keyword evidence="5 7" id="KW-0472">Membrane</keyword>
<gene>
    <name evidence="8" type="ORF">ANANG_G00010980</name>
</gene>
<protein>
    <submittedName>
        <fullName evidence="8">Uncharacterized protein</fullName>
    </submittedName>
</protein>
<keyword evidence="9" id="KW-1185">Reference proteome</keyword>
<proteinExistence type="inferred from homology"/>
<dbReference type="EMBL" id="JAFIRN010000001">
    <property type="protein sequence ID" value="KAG5856729.1"/>
    <property type="molecule type" value="Genomic_DNA"/>
</dbReference>
<feature type="transmembrane region" description="Helical" evidence="7">
    <location>
        <begin position="51"/>
        <end position="73"/>
    </location>
</feature>
<dbReference type="InterPro" id="IPR030417">
    <property type="entry name" value="MS4A"/>
</dbReference>
<feature type="transmembrane region" description="Helical" evidence="7">
    <location>
        <begin position="150"/>
        <end position="170"/>
    </location>
</feature>
<dbReference type="AlphaFoldDB" id="A0A9D3MWT4"/>
<dbReference type="Pfam" id="PF04103">
    <property type="entry name" value="CD20"/>
    <property type="match status" value="1"/>
</dbReference>
<comment type="caution">
    <text evidence="8">The sequence shown here is derived from an EMBL/GenBank/DDBJ whole genome shotgun (WGS) entry which is preliminary data.</text>
</comment>
<evidence type="ECO:0000256" key="2">
    <source>
        <dbReference type="ARBA" id="ARBA00009565"/>
    </source>
</evidence>
<feature type="region of interest" description="Disordered" evidence="6">
    <location>
        <begin position="1"/>
        <end position="23"/>
    </location>
</feature>
<evidence type="ECO:0000313" key="8">
    <source>
        <dbReference type="EMBL" id="KAG5856729.1"/>
    </source>
</evidence>
<dbReference type="InterPro" id="IPR007237">
    <property type="entry name" value="CD20-like"/>
</dbReference>
<accession>A0A9D3MWT4</accession>
<dbReference type="PANTHER" id="PTHR23320">
    <property type="entry name" value="MEMBRANE-SPANNING 4-DOMAINS SUBFAMILY A MS4A -RELATED"/>
    <property type="match status" value="1"/>
</dbReference>
<evidence type="ECO:0000256" key="7">
    <source>
        <dbReference type="SAM" id="Phobius"/>
    </source>
</evidence>
<organism evidence="8 9">
    <name type="scientific">Anguilla anguilla</name>
    <name type="common">European freshwater eel</name>
    <name type="synonym">Muraena anguilla</name>
    <dbReference type="NCBI Taxonomy" id="7936"/>
    <lineage>
        <taxon>Eukaryota</taxon>
        <taxon>Metazoa</taxon>
        <taxon>Chordata</taxon>
        <taxon>Craniata</taxon>
        <taxon>Vertebrata</taxon>
        <taxon>Euteleostomi</taxon>
        <taxon>Actinopterygii</taxon>
        <taxon>Neopterygii</taxon>
        <taxon>Teleostei</taxon>
        <taxon>Anguilliformes</taxon>
        <taxon>Anguillidae</taxon>
        <taxon>Anguilla</taxon>
    </lineage>
</organism>
<reference evidence="8" key="1">
    <citation type="submission" date="2021-01" db="EMBL/GenBank/DDBJ databases">
        <title>A chromosome-scale assembly of European eel, Anguilla anguilla.</title>
        <authorList>
            <person name="Henkel C."/>
            <person name="Jong-Raadsen S.A."/>
            <person name="Dufour S."/>
            <person name="Weltzien F.-A."/>
            <person name="Palstra A.P."/>
            <person name="Pelster B."/>
            <person name="Spaink H.P."/>
            <person name="Van Den Thillart G.E."/>
            <person name="Jansen H."/>
            <person name="Zahm M."/>
            <person name="Klopp C."/>
            <person name="Cedric C."/>
            <person name="Louis A."/>
            <person name="Berthelot C."/>
            <person name="Parey E."/>
            <person name="Roest Crollius H."/>
            <person name="Montfort J."/>
            <person name="Robinson-Rechavi M."/>
            <person name="Bucao C."/>
            <person name="Bouchez O."/>
            <person name="Gislard M."/>
            <person name="Lluch J."/>
            <person name="Milhes M."/>
            <person name="Lampietro C."/>
            <person name="Lopez Roques C."/>
            <person name="Donnadieu C."/>
            <person name="Braasch I."/>
            <person name="Desvignes T."/>
            <person name="Postlethwait J."/>
            <person name="Bobe J."/>
            <person name="Guiguen Y."/>
            <person name="Dirks R."/>
        </authorList>
    </citation>
    <scope>NUCLEOTIDE SEQUENCE</scope>
    <source>
        <strain evidence="8">Tag_6206</strain>
        <tissue evidence="8">Liver</tissue>
    </source>
</reference>
<evidence type="ECO:0000256" key="5">
    <source>
        <dbReference type="ARBA" id="ARBA00023136"/>
    </source>
</evidence>
<comment type="subcellular location">
    <subcellularLocation>
        <location evidence="1">Membrane</location>
        <topology evidence="1">Multi-pass membrane protein</topology>
    </subcellularLocation>
</comment>
<sequence length="181" mass="19621">MASAIFSMSDITEQEEEETGTGQPLIRQYCASEQIPGKELPLQDLLRKQPMALGVAQLVAGITSFGLGVTLAATSPLTLAVLLRVPILTGLLYIICGLLSALLNRFTRLLPICFVVNIGCLSVAGVGIVLLAIDLSLPTDSERAARPTKVLILCVIALMACISALLVFWLHREMRRMRKKF</sequence>
<name>A0A9D3MWT4_ANGAN</name>
<dbReference type="Proteomes" id="UP001044222">
    <property type="component" value="Unassembled WGS sequence"/>
</dbReference>
<keyword evidence="4 7" id="KW-1133">Transmembrane helix</keyword>
<evidence type="ECO:0000313" key="9">
    <source>
        <dbReference type="Proteomes" id="UP001044222"/>
    </source>
</evidence>
<keyword evidence="3 7" id="KW-0812">Transmembrane</keyword>
<dbReference type="GO" id="GO:0016020">
    <property type="term" value="C:membrane"/>
    <property type="evidence" value="ECO:0007669"/>
    <property type="project" value="UniProtKB-SubCell"/>
</dbReference>
<dbReference type="PANTHER" id="PTHR23320:SF130">
    <property type="entry name" value="TRANSMEMBRANE PROTEIN 212"/>
    <property type="match status" value="1"/>
</dbReference>
<evidence type="ECO:0000256" key="6">
    <source>
        <dbReference type="SAM" id="MobiDB-lite"/>
    </source>
</evidence>
<evidence type="ECO:0000256" key="1">
    <source>
        <dbReference type="ARBA" id="ARBA00004141"/>
    </source>
</evidence>
<feature type="transmembrane region" description="Helical" evidence="7">
    <location>
        <begin position="109"/>
        <end position="130"/>
    </location>
</feature>